<keyword evidence="2" id="KW-1185">Reference proteome</keyword>
<accession>A0A0E0ML45</accession>
<sequence>MLTSRQLGSGTSRTGVGVRLGSRFILACQALEHRSSLIGTTANSNPPCPTEARLVPAAAEQAVERLLMRKVEDGNGRARAGREGMNWRGRVSLEN</sequence>
<evidence type="ECO:0000313" key="2">
    <source>
        <dbReference type="Proteomes" id="UP000026962"/>
    </source>
</evidence>
<reference evidence="1" key="2">
    <citation type="submission" date="2018-05" db="EMBL/GenBank/DDBJ databases">
        <title>OpunRS2 (Oryza punctata Reference Sequence Version 2).</title>
        <authorList>
            <person name="Zhang J."/>
            <person name="Kudrna D."/>
            <person name="Lee S."/>
            <person name="Talag J."/>
            <person name="Welchert J."/>
            <person name="Wing R.A."/>
        </authorList>
    </citation>
    <scope>NUCLEOTIDE SEQUENCE [LARGE SCALE GENOMIC DNA]</scope>
</reference>
<name>A0A0E0ML45_ORYPU</name>
<dbReference type="AlphaFoldDB" id="A0A0E0ML45"/>
<dbReference type="Proteomes" id="UP000026962">
    <property type="component" value="Chromosome 12"/>
</dbReference>
<proteinExistence type="predicted"/>
<dbReference type="HOGENOM" id="CLU_2376485_0_0_1"/>
<dbReference type="EnsemblPlants" id="OPUNC12G07100.1">
    <property type="protein sequence ID" value="OPUNC12G07100.1"/>
    <property type="gene ID" value="OPUNC12G07100"/>
</dbReference>
<protein>
    <submittedName>
        <fullName evidence="1">Uncharacterized protein</fullName>
    </submittedName>
</protein>
<organism evidence="1">
    <name type="scientific">Oryza punctata</name>
    <name type="common">Red rice</name>
    <dbReference type="NCBI Taxonomy" id="4537"/>
    <lineage>
        <taxon>Eukaryota</taxon>
        <taxon>Viridiplantae</taxon>
        <taxon>Streptophyta</taxon>
        <taxon>Embryophyta</taxon>
        <taxon>Tracheophyta</taxon>
        <taxon>Spermatophyta</taxon>
        <taxon>Magnoliopsida</taxon>
        <taxon>Liliopsida</taxon>
        <taxon>Poales</taxon>
        <taxon>Poaceae</taxon>
        <taxon>BOP clade</taxon>
        <taxon>Oryzoideae</taxon>
        <taxon>Oryzeae</taxon>
        <taxon>Oryzinae</taxon>
        <taxon>Oryza</taxon>
    </lineage>
</organism>
<reference evidence="1" key="1">
    <citation type="submission" date="2015-04" db="UniProtKB">
        <authorList>
            <consortium name="EnsemblPlants"/>
        </authorList>
    </citation>
    <scope>IDENTIFICATION</scope>
</reference>
<evidence type="ECO:0000313" key="1">
    <source>
        <dbReference type="EnsemblPlants" id="OPUNC12G07100.1"/>
    </source>
</evidence>
<dbReference type="Gramene" id="OPUNC12G07100.1">
    <property type="protein sequence ID" value="OPUNC12G07100.1"/>
    <property type="gene ID" value="OPUNC12G07100"/>
</dbReference>